<keyword evidence="5 7" id="KW-0472">Membrane</keyword>
<evidence type="ECO:0000256" key="2">
    <source>
        <dbReference type="ARBA" id="ARBA00010992"/>
    </source>
</evidence>
<dbReference type="Gene3D" id="1.20.1250.20">
    <property type="entry name" value="MFS general substrate transporter like domains"/>
    <property type="match status" value="1"/>
</dbReference>
<evidence type="ECO:0000256" key="1">
    <source>
        <dbReference type="ARBA" id="ARBA00004141"/>
    </source>
</evidence>
<dbReference type="PANTHER" id="PTHR48022:SF22">
    <property type="entry name" value="MAJOR FACILITATOR SUPERFAMILY (MFS) PROFILE DOMAIN-CONTAINING PROTEIN"/>
    <property type="match status" value="1"/>
</dbReference>
<feature type="transmembrane region" description="Helical" evidence="7">
    <location>
        <begin position="411"/>
        <end position="431"/>
    </location>
</feature>
<evidence type="ECO:0000256" key="5">
    <source>
        <dbReference type="ARBA" id="ARBA00023136"/>
    </source>
</evidence>
<keyword evidence="10" id="KW-1185">Reference proteome</keyword>
<dbReference type="Proteomes" id="UP000770015">
    <property type="component" value="Unassembled WGS sequence"/>
</dbReference>
<feature type="transmembrane region" description="Helical" evidence="7">
    <location>
        <begin position="225"/>
        <end position="248"/>
    </location>
</feature>
<dbReference type="InterPro" id="IPR020846">
    <property type="entry name" value="MFS_dom"/>
</dbReference>
<evidence type="ECO:0000256" key="3">
    <source>
        <dbReference type="ARBA" id="ARBA00022692"/>
    </source>
</evidence>
<feature type="transmembrane region" description="Helical" evidence="7">
    <location>
        <begin position="313"/>
        <end position="341"/>
    </location>
</feature>
<dbReference type="Pfam" id="PF00083">
    <property type="entry name" value="Sugar_tr"/>
    <property type="match status" value="1"/>
</dbReference>
<evidence type="ECO:0000256" key="6">
    <source>
        <dbReference type="SAM" id="MobiDB-lite"/>
    </source>
</evidence>
<keyword evidence="3 7" id="KW-0812">Transmembrane</keyword>
<dbReference type="GO" id="GO:0016020">
    <property type="term" value="C:membrane"/>
    <property type="evidence" value="ECO:0007669"/>
    <property type="project" value="UniProtKB-SubCell"/>
</dbReference>
<feature type="transmembrane region" description="Helical" evidence="7">
    <location>
        <begin position="56"/>
        <end position="81"/>
    </location>
</feature>
<sequence length="547" mass="59397">MAQPAPDSKGPIGGIGPDGNVQTVEHCDDNHALGRAIQQQEHNRTWAQTLRKDPRLLFWIGVMLWTLIVRGFEAGASGTVLSIPHFRKQFGAPMPGSSGRYFIATTWQSALSGGPSGMAIVGAVLASFLSDRYGIKPIVLFAAAINIVSVGIEFGAKSLAMYFGGKMLNFLAIGALLNLCTTYVADVSPLAIRATAIGFCNLSQCIGPFVAAIMANSTAKWDSDWAWRALIAAQWGFAGVALAGQIFMPESPVYLVRMGKMTAAQNSLERLYSDPLDAAGHLQRISLTLEEADQSSSGSYIDCFRGSNLRRTLLSIMVFLSEPMSGLGFVGSYGALMYQFLGVSDVEAFRIKIGAQVLSIAGATIAFLLADWWGRRPMYLFGCISLCILMLCMAISGTFQTVAAVTASVGFYTMFNFFYNVGVGSTVYALAAEIPTSALRSKTLAISISSSSACNTMWSFVAPYLFNPDYANLKAKIGFIFGAFMLIFAVLAYFFVPETRMRSYEELDELFRKGVSAREFRKYVTEAEQRAAEAYAAQDKLEPQQKV</sequence>
<accession>A0A9P8V396</accession>
<keyword evidence="4 7" id="KW-1133">Transmembrane helix</keyword>
<feature type="domain" description="Major facilitator superfamily (MFS) profile" evidence="8">
    <location>
        <begin position="59"/>
        <end position="500"/>
    </location>
</feature>
<dbReference type="InterPro" id="IPR005828">
    <property type="entry name" value="MFS_sugar_transport-like"/>
</dbReference>
<feature type="transmembrane region" description="Helical" evidence="7">
    <location>
        <begin position="138"/>
        <end position="156"/>
    </location>
</feature>
<dbReference type="PROSITE" id="PS00216">
    <property type="entry name" value="SUGAR_TRANSPORT_1"/>
    <property type="match status" value="1"/>
</dbReference>
<comment type="subcellular location">
    <subcellularLocation>
        <location evidence="1">Membrane</location>
        <topology evidence="1">Multi-pass membrane protein</topology>
    </subcellularLocation>
</comment>
<feature type="region of interest" description="Disordered" evidence="6">
    <location>
        <begin position="1"/>
        <end position="21"/>
    </location>
</feature>
<protein>
    <submittedName>
        <fullName evidence="9">General substrate transporter</fullName>
    </submittedName>
</protein>
<dbReference type="InterPro" id="IPR036259">
    <property type="entry name" value="MFS_trans_sf"/>
</dbReference>
<evidence type="ECO:0000256" key="7">
    <source>
        <dbReference type="SAM" id="Phobius"/>
    </source>
</evidence>
<feature type="transmembrane region" description="Helical" evidence="7">
    <location>
        <begin position="443"/>
        <end position="465"/>
    </location>
</feature>
<feature type="transmembrane region" description="Helical" evidence="7">
    <location>
        <begin position="168"/>
        <end position="185"/>
    </location>
</feature>
<comment type="similarity">
    <text evidence="2">Belongs to the major facilitator superfamily. Sugar transporter (TC 2.A.1.1) family.</text>
</comment>
<dbReference type="EMBL" id="JAGSXJ010000030">
    <property type="protein sequence ID" value="KAH6670278.1"/>
    <property type="molecule type" value="Genomic_DNA"/>
</dbReference>
<organism evidence="9 10">
    <name type="scientific">Plectosphaerella plurivora</name>
    <dbReference type="NCBI Taxonomy" id="936078"/>
    <lineage>
        <taxon>Eukaryota</taxon>
        <taxon>Fungi</taxon>
        <taxon>Dikarya</taxon>
        <taxon>Ascomycota</taxon>
        <taxon>Pezizomycotina</taxon>
        <taxon>Sordariomycetes</taxon>
        <taxon>Hypocreomycetidae</taxon>
        <taxon>Glomerellales</taxon>
        <taxon>Plectosphaerellaceae</taxon>
        <taxon>Plectosphaerella</taxon>
    </lineage>
</organism>
<dbReference type="InterPro" id="IPR005829">
    <property type="entry name" value="Sugar_transporter_CS"/>
</dbReference>
<name>A0A9P8V396_9PEZI</name>
<dbReference type="PROSITE" id="PS50850">
    <property type="entry name" value="MFS"/>
    <property type="match status" value="1"/>
</dbReference>
<dbReference type="AlphaFoldDB" id="A0A9P8V396"/>
<feature type="transmembrane region" description="Helical" evidence="7">
    <location>
        <begin position="379"/>
        <end position="399"/>
    </location>
</feature>
<dbReference type="OrthoDB" id="6612291at2759"/>
<dbReference type="InterPro" id="IPR050360">
    <property type="entry name" value="MFS_Sugar_Transporters"/>
</dbReference>
<evidence type="ECO:0000313" key="9">
    <source>
        <dbReference type="EMBL" id="KAH6670278.1"/>
    </source>
</evidence>
<feature type="transmembrane region" description="Helical" evidence="7">
    <location>
        <begin position="197"/>
        <end position="219"/>
    </location>
</feature>
<comment type="caution">
    <text evidence="9">The sequence shown here is derived from an EMBL/GenBank/DDBJ whole genome shotgun (WGS) entry which is preliminary data.</text>
</comment>
<dbReference type="SUPFAM" id="SSF103473">
    <property type="entry name" value="MFS general substrate transporter"/>
    <property type="match status" value="1"/>
</dbReference>
<feature type="transmembrane region" description="Helical" evidence="7">
    <location>
        <begin position="353"/>
        <end position="372"/>
    </location>
</feature>
<reference evidence="9" key="1">
    <citation type="journal article" date="2021" name="Nat. Commun.">
        <title>Genetic determinants of endophytism in the Arabidopsis root mycobiome.</title>
        <authorList>
            <person name="Mesny F."/>
            <person name="Miyauchi S."/>
            <person name="Thiergart T."/>
            <person name="Pickel B."/>
            <person name="Atanasova L."/>
            <person name="Karlsson M."/>
            <person name="Huettel B."/>
            <person name="Barry K.W."/>
            <person name="Haridas S."/>
            <person name="Chen C."/>
            <person name="Bauer D."/>
            <person name="Andreopoulos W."/>
            <person name="Pangilinan J."/>
            <person name="LaButti K."/>
            <person name="Riley R."/>
            <person name="Lipzen A."/>
            <person name="Clum A."/>
            <person name="Drula E."/>
            <person name="Henrissat B."/>
            <person name="Kohler A."/>
            <person name="Grigoriev I.V."/>
            <person name="Martin F.M."/>
            <person name="Hacquard S."/>
        </authorList>
    </citation>
    <scope>NUCLEOTIDE SEQUENCE</scope>
    <source>
        <strain evidence="9">MPI-SDFR-AT-0117</strain>
    </source>
</reference>
<feature type="transmembrane region" description="Helical" evidence="7">
    <location>
        <begin position="477"/>
        <end position="496"/>
    </location>
</feature>
<dbReference type="FunFam" id="1.20.1250.20:FF:000078">
    <property type="entry name" value="MFS maltose transporter, putative"/>
    <property type="match status" value="1"/>
</dbReference>
<gene>
    <name evidence="9" type="ORF">F5X68DRAFT_270921</name>
</gene>
<proteinExistence type="inferred from homology"/>
<dbReference type="PANTHER" id="PTHR48022">
    <property type="entry name" value="PLASTIDIC GLUCOSE TRANSPORTER 4"/>
    <property type="match status" value="1"/>
</dbReference>
<evidence type="ECO:0000256" key="4">
    <source>
        <dbReference type="ARBA" id="ARBA00022989"/>
    </source>
</evidence>
<dbReference type="GO" id="GO:0005351">
    <property type="term" value="F:carbohydrate:proton symporter activity"/>
    <property type="evidence" value="ECO:0007669"/>
    <property type="project" value="TreeGrafter"/>
</dbReference>
<evidence type="ECO:0000313" key="10">
    <source>
        <dbReference type="Proteomes" id="UP000770015"/>
    </source>
</evidence>
<feature type="transmembrane region" description="Helical" evidence="7">
    <location>
        <begin position="101"/>
        <end position="126"/>
    </location>
</feature>
<evidence type="ECO:0000259" key="8">
    <source>
        <dbReference type="PROSITE" id="PS50850"/>
    </source>
</evidence>